<evidence type="ECO:0000313" key="10">
    <source>
        <dbReference type="Proteomes" id="UP000326202"/>
    </source>
</evidence>
<accession>A0A5J6MF10</accession>
<evidence type="ECO:0000256" key="3">
    <source>
        <dbReference type="ARBA" id="ARBA00022475"/>
    </source>
</evidence>
<dbReference type="Pfam" id="PF19300">
    <property type="entry name" value="BPD_transp_1_N"/>
    <property type="match status" value="1"/>
</dbReference>
<evidence type="ECO:0000256" key="2">
    <source>
        <dbReference type="ARBA" id="ARBA00022448"/>
    </source>
</evidence>
<evidence type="ECO:0000256" key="5">
    <source>
        <dbReference type="ARBA" id="ARBA00022989"/>
    </source>
</evidence>
<keyword evidence="5 7" id="KW-1133">Transmembrane helix</keyword>
<feature type="transmembrane region" description="Helical" evidence="7">
    <location>
        <begin position="134"/>
        <end position="157"/>
    </location>
</feature>
<dbReference type="InterPro" id="IPR045621">
    <property type="entry name" value="BPD_transp_1_N"/>
</dbReference>
<dbReference type="InterPro" id="IPR035906">
    <property type="entry name" value="MetI-like_sf"/>
</dbReference>
<comment type="similarity">
    <text evidence="7">Belongs to the binding-protein-dependent transport system permease family.</text>
</comment>
<evidence type="ECO:0000313" key="9">
    <source>
        <dbReference type="EMBL" id="QEX14995.1"/>
    </source>
</evidence>
<evidence type="ECO:0000256" key="6">
    <source>
        <dbReference type="ARBA" id="ARBA00023136"/>
    </source>
</evidence>
<dbReference type="GO" id="GO:0055085">
    <property type="term" value="P:transmembrane transport"/>
    <property type="evidence" value="ECO:0007669"/>
    <property type="project" value="InterPro"/>
</dbReference>
<dbReference type="KEGG" id="htq:FRZ44_02750"/>
<dbReference type="Gene3D" id="1.10.3720.10">
    <property type="entry name" value="MetI-like"/>
    <property type="match status" value="1"/>
</dbReference>
<keyword evidence="3" id="KW-1003">Cell membrane</keyword>
<dbReference type="GO" id="GO:0005886">
    <property type="term" value="C:plasma membrane"/>
    <property type="evidence" value="ECO:0007669"/>
    <property type="project" value="UniProtKB-SubCell"/>
</dbReference>
<dbReference type="CDD" id="cd06261">
    <property type="entry name" value="TM_PBP2"/>
    <property type="match status" value="1"/>
</dbReference>
<dbReference type="PANTHER" id="PTHR43163:SF6">
    <property type="entry name" value="DIPEPTIDE TRANSPORT SYSTEM PERMEASE PROTEIN DPPB-RELATED"/>
    <property type="match status" value="1"/>
</dbReference>
<evidence type="ECO:0000256" key="7">
    <source>
        <dbReference type="RuleBase" id="RU363032"/>
    </source>
</evidence>
<keyword evidence="6 7" id="KW-0472">Membrane</keyword>
<proteinExistence type="inferred from homology"/>
<dbReference type="RefSeq" id="WP_151175495.1">
    <property type="nucleotide sequence ID" value="NZ_CP042906.1"/>
</dbReference>
<feature type="transmembrane region" description="Helical" evidence="7">
    <location>
        <begin position="233"/>
        <end position="260"/>
    </location>
</feature>
<feature type="domain" description="ABC transmembrane type-1" evidence="8">
    <location>
        <begin position="95"/>
        <end position="303"/>
    </location>
</feature>
<organism evidence="9 10">
    <name type="scientific">Hypericibacter terrae</name>
    <dbReference type="NCBI Taxonomy" id="2602015"/>
    <lineage>
        <taxon>Bacteria</taxon>
        <taxon>Pseudomonadati</taxon>
        <taxon>Pseudomonadota</taxon>
        <taxon>Alphaproteobacteria</taxon>
        <taxon>Rhodospirillales</taxon>
        <taxon>Dongiaceae</taxon>
        <taxon>Hypericibacter</taxon>
    </lineage>
</organism>
<dbReference type="PANTHER" id="PTHR43163">
    <property type="entry name" value="DIPEPTIDE TRANSPORT SYSTEM PERMEASE PROTEIN DPPB-RELATED"/>
    <property type="match status" value="1"/>
</dbReference>
<feature type="transmembrane region" description="Helical" evidence="7">
    <location>
        <begin position="97"/>
        <end position="122"/>
    </location>
</feature>
<evidence type="ECO:0000256" key="4">
    <source>
        <dbReference type="ARBA" id="ARBA00022692"/>
    </source>
</evidence>
<dbReference type="EMBL" id="CP042906">
    <property type="protein sequence ID" value="QEX14995.1"/>
    <property type="molecule type" value="Genomic_DNA"/>
</dbReference>
<evidence type="ECO:0000259" key="8">
    <source>
        <dbReference type="PROSITE" id="PS50928"/>
    </source>
</evidence>
<keyword evidence="10" id="KW-1185">Reference proteome</keyword>
<keyword evidence="2 7" id="KW-0813">Transport</keyword>
<dbReference type="AlphaFoldDB" id="A0A5J6MF10"/>
<protein>
    <submittedName>
        <fullName evidence="9">Peptide ABC transporter permease</fullName>
    </submittedName>
</protein>
<name>A0A5J6MF10_9PROT</name>
<dbReference type="InterPro" id="IPR000515">
    <property type="entry name" value="MetI-like"/>
</dbReference>
<feature type="transmembrane region" description="Helical" evidence="7">
    <location>
        <begin position="9"/>
        <end position="30"/>
    </location>
</feature>
<dbReference type="PROSITE" id="PS50928">
    <property type="entry name" value="ABC_TM1"/>
    <property type="match status" value="1"/>
</dbReference>
<sequence>MLLYLIQRIGLSILICVTAMTLLFAAIHVIPGDPATIMLGTRATPEVRARLEKEMGLDQPVPVQLVKFLGRAATGNLGIDVWSKRSVSTIVMENLPYTLILILTGLGWSALVGIPLGCYSAIRRNSFIDKFTGVISVGTISIPSFVVAIYALLFFSIQLGLFPVIGAGENGDRADQIWHLVLPSLAVGLGWVGYLARIVRASMLEVMGENHVRTARAFGLPESKIVLHYALRIAILPTVTLLALAIGGLLSSAVFAENIFARPGIGKLIVDSANVRNYPVVQGAVMATVALFAFAMPIADFLVAWLDPRVRSAL</sequence>
<evidence type="ECO:0000256" key="1">
    <source>
        <dbReference type="ARBA" id="ARBA00004651"/>
    </source>
</evidence>
<feature type="transmembrane region" description="Helical" evidence="7">
    <location>
        <begin position="177"/>
        <end position="196"/>
    </location>
</feature>
<dbReference type="Pfam" id="PF00528">
    <property type="entry name" value="BPD_transp_1"/>
    <property type="match status" value="1"/>
</dbReference>
<feature type="transmembrane region" description="Helical" evidence="7">
    <location>
        <begin position="280"/>
        <end position="306"/>
    </location>
</feature>
<dbReference type="SUPFAM" id="SSF161098">
    <property type="entry name" value="MetI-like"/>
    <property type="match status" value="1"/>
</dbReference>
<dbReference type="OrthoDB" id="9807402at2"/>
<keyword evidence="4 7" id="KW-0812">Transmembrane</keyword>
<gene>
    <name evidence="9" type="ORF">FRZ44_02750</name>
</gene>
<dbReference type="Proteomes" id="UP000326202">
    <property type="component" value="Chromosome"/>
</dbReference>
<comment type="subcellular location">
    <subcellularLocation>
        <location evidence="1 7">Cell membrane</location>
        <topology evidence="1 7">Multi-pass membrane protein</topology>
    </subcellularLocation>
</comment>
<reference evidence="9 10" key="1">
    <citation type="submission" date="2019-08" db="EMBL/GenBank/DDBJ databases">
        <title>Hyperibacter terrae gen. nov., sp. nov. and Hyperibacter viscosus sp. nov., two new members in the family Rhodospirillaceae isolated from the rhizosphere of Hypericum perforatum.</title>
        <authorList>
            <person name="Noviana Z."/>
        </authorList>
    </citation>
    <scope>NUCLEOTIDE SEQUENCE [LARGE SCALE GENOMIC DNA]</scope>
    <source>
        <strain evidence="9 10">R5913</strain>
    </source>
</reference>